<dbReference type="SUPFAM" id="SSF53474">
    <property type="entry name" value="alpha/beta-Hydrolases"/>
    <property type="match status" value="1"/>
</dbReference>
<dbReference type="PROSITE" id="PS51257">
    <property type="entry name" value="PROKAR_LIPOPROTEIN"/>
    <property type="match status" value="1"/>
</dbReference>
<dbReference type="RefSeq" id="WP_145020086.1">
    <property type="nucleotide sequence ID" value="NZ_VLLN01000006.1"/>
</dbReference>
<evidence type="ECO:0000313" key="3">
    <source>
        <dbReference type="Proteomes" id="UP000319449"/>
    </source>
</evidence>
<dbReference type="EMBL" id="VLLN01000006">
    <property type="protein sequence ID" value="TWJ19848.1"/>
    <property type="molecule type" value="Genomic_DNA"/>
</dbReference>
<keyword evidence="3" id="KW-1185">Reference proteome</keyword>
<dbReference type="Proteomes" id="UP000319449">
    <property type="component" value="Unassembled WGS sequence"/>
</dbReference>
<protein>
    <submittedName>
        <fullName evidence="2">Virulence factor lipase-like protein</fullName>
    </submittedName>
</protein>
<dbReference type="InterPro" id="IPR029058">
    <property type="entry name" value="AB_hydrolase_fold"/>
</dbReference>
<gene>
    <name evidence="2" type="ORF">JN12_01338</name>
</gene>
<keyword evidence="1" id="KW-0732">Signal</keyword>
<feature type="signal peptide" evidence="1">
    <location>
        <begin position="1"/>
        <end position="17"/>
    </location>
</feature>
<evidence type="ECO:0000313" key="2">
    <source>
        <dbReference type="EMBL" id="TWJ19848.1"/>
    </source>
</evidence>
<accession>A0A562VPQ8</accession>
<dbReference type="AlphaFoldDB" id="A0A562VPQ8"/>
<dbReference type="OrthoDB" id="5402541at2"/>
<dbReference type="Gene3D" id="3.40.50.1820">
    <property type="entry name" value="alpha/beta hydrolase"/>
    <property type="match status" value="1"/>
</dbReference>
<comment type="caution">
    <text evidence="2">The sequence shown here is derived from an EMBL/GenBank/DDBJ whole genome shotgun (WGS) entry which is preliminary data.</text>
</comment>
<evidence type="ECO:0000256" key="1">
    <source>
        <dbReference type="SAM" id="SignalP"/>
    </source>
</evidence>
<feature type="chain" id="PRO_5022140574" evidence="1">
    <location>
        <begin position="18"/>
        <end position="788"/>
    </location>
</feature>
<name>A0A562VPQ8_9BACT</name>
<reference evidence="2 3" key="1">
    <citation type="submission" date="2019-07" db="EMBL/GenBank/DDBJ databases">
        <title>Genomic Encyclopedia of Archaeal and Bacterial Type Strains, Phase II (KMG-II): from individual species to whole genera.</title>
        <authorList>
            <person name="Goeker M."/>
        </authorList>
    </citation>
    <scope>NUCLEOTIDE SEQUENCE [LARGE SCALE GENOMIC DNA]</scope>
    <source>
        <strain evidence="2 3">ATCC BAA-1139</strain>
    </source>
</reference>
<sequence>MYSLIVRLLLGISFMLAVGCSSSSTTTDLAASNAVIFDPTTGNVPLPNILATATAKDPISQYTDPVTGVVGLRPANTPMTPPEALAYVNLREMGNTNAVSGLNAPIYIRFTSPVDTATVTAANIKVFQLTADSASSSAPENNPLGFTDVTGMFTFQYATNSTDLFLFPNVPLLPGTRYLYVVTNRVKDAATGRPVGSSSVFDPLKSVIPLVGPFAQLEAIRDNVYTDTTRTSIKLSGYAKVMNDLITSSATTTVTSRDDIALLGRFITTGAGFILKDLASAASLMPVESALRAFAAGAPLGGLTGKSWSNTIAGTTTLPPATYWGAIPGAGTAPSTVASVVTGTINSAELSVDPVVVAANRATMDLTGVAGAYNPASGVVQPFRSSGVLTGYYHAPRSVPFVYITPTSPNGKVVIFQHGITGQKEQVVAVAGALTAAGYAVAAIDLPLHGQLAVTGHTTSDVWGQDFMAVGAPLATRSNIQQAAFNLNRLELTLKTGGLVAAGVTSAPPTEIRFVGLSLGSIVGAYYLAGNTTLATSGLPYTQTTLGTDMKGFLSVPGGRLAYLLKDSPAFSPSVNAGLAAKGIISGTPTYNQFFQVTQSVVDPADPASVTTPLASGLPSRLSGRIVIQEAVGDQVIPNANTRFLGNALGGREILGPAGSAVAPGFRQLGYRGGATPRIPSSFMFTINAGAPAPKVDFAAAQSNLTATTPAEGYFQFDQTGVNHGFLIDPRVSATNTGYAQSQMVNYLLRSVVVDPTPTGVAKMAEGSPVPAVANDIRLPSVLKIFGY</sequence>
<organism evidence="2 3">
    <name type="scientific">Geobacter argillaceus</name>
    <dbReference type="NCBI Taxonomy" id="345631"/>
    <lineage>
        <taxon>Bacteria</taxon>
        <taxon>Pseudomonadati</taxon>
        <taxon>Thermodesulfobacteriota</taxon>
        <taxon>Desulfuromonadia</taxon>
        <taxon>Geobacterales</taxon>
        <taxon>Geobacteraceae</taxon>
        <taxon>Geobacter</taxon>
    </lineage>
</organism>
<proteinExistence type="predicted"/>